<organism evidence="2 3">
    <name type="scientific">Sordaria macrospora</name>
    <dbReference type="NCBI Taxonomy" id="5147"/>
    <lineage>
        <taxon>Eukaryota</taxon>
        <taxon>Fungi</taxon>
        <taxon>Dikarya</taxon>
        <taxon>Ascomycota</taxon>
        <taxon>Pezizomycotina</taxon>
        <taxon>Sordariomycetes</taxon>
        <taxon>Sordariomycetidae</taxon>
        <taxon>Sordariales</taxon>
        <taxon>Sordariaceae</taxon>
        <taxon>Sordaria</taxon>
    </lineage>
</organism>
<proteinExistence type="predicted"/>
<dbReference type="VEuPathDB" id="FungiDB:SMAC_02030"/>
<evidence type="ECO:0000256" key="1">
    <source>
        <dbReference type="SAM" id="MobiDB-lite"/>
    </source>
</evidence>
<name>A0A8S8ZXK4_SORMA</name>
<gene>
    <name evidence="2" type="ORF">SMACR_02030</name>
</gene>
<feature type="compositionally biased region" description="Low complexity" evidence="1">
    <location>
        <begin position="126"/>
        <end position="141"/>
    </location>
</feature>
<evidence type="ECO:0000313" key="3">
    <source>
        <dbReference type="Proteomes" id="UP000433876"/>
    </source>
</evidence>
<sequence>MEPISDNSVNSDSFGDAGMIYNIEPIASNHQKETPSEQGLNTHHILPSVEKNIEAAPSTPERDIPLSTDIVEPTGEEDSDHLPPVDLSSSPFPLTFPSPSTFQHRDASSATASPVRPSSRSPLNVSTSASSQFSSYTSMSEEYLDEEEDSDDYFSDDDDENEKNDEFGSEDEGLPSFAGRYDRWPDFENLEGDEYTCIIVEYPDGMQIVVQSGAKNPLTASPTDHLRAPRSFDKPNSTTPSPDRRKWTRQYLLAVLFLSSNTSRFLTHSLSPTAARRATPRAPLLLTRLISHRFTHPLFLALEQFFVNFALAKLSFLDCYLHPRGG</sequence>
<feature type="region of interest" description="Disordered" evidence="1">
    <location>
        <begin position="219"/>
        <end position="244"/>
    </location>
</feature>
<comment type="caution">
    <text evidence="2">The sequence shown here is derived from an EMBL/GenBank/DDBJ whole genome shotgun (WGS) entry which is preliminary data.</text>
</comment>
<dbReference type="EMBL" id="NMPR01000045">
    <property type="protein sequence ID" value="KAA8632972.1"/>
    <property type="molecule type" value="Genomic_DNA"/>
</dbReference>
<feature type="region of interest" description="Disordered" evidence="1">
    <location>
        <begin position="25"/>
        <end position="180"/>
    </location>
</feature>
<feature type="compositionally biased region" description="Polar residues" evidence="1">
    <location>
        <begin position="108"/>
        <end position="125"/>
    </location>
</feature>
<accession>A0A8S8ZXK4</accession>
<protein>
    <submittedName>
        <fullName evidence="2">Uncharacterized protein</fullName>
    </submittedName>
</protein>
<feature type="compositionally biased region" description="Acidic residues" evidence="1">
    <location>
        <begin position="142"/>
        <end position="173"/>
    </location>
</feature>
<feature type="compositionally biased region" description="Low complexity" evidence="1">
    <location>
        <begin position="87"/>
        <end position="102"/>
    </location>
</feature>
<feature type="compositionally biased region" description="Basic and acidic residues" evidence="1">
    <location>
        <begin position="224"/>
        <end position="233"/>
    </location>
</feature>
<reference evidence="2 3" key="1">
    <citation type="submission" date="2017-07" db="EMBL/GenBank/DDBJ databases">
        <title>Genome sequence of the Sordaria macrospora wild type strain R19027.</title>
        <authorList>
            <person name="Nowrousian M."/>
            <person name="Teichert I."/>
            <person name="Kueck U."/>
        </authorList>
    </citation>
    <scope>NUCLEOTIDE SEQUENCE [LARGE SCALE GENOMIC DNA]</scope>
    <source>
        <strain evidence="2 3">R19027</strain>
        <tissue evidence="2">Mycelium</tissue>
    </source>
</reference>
<dbReference type="Proteomes" id="UP000433876">
    <property type="component" value="Unassembled WGS sequence"/>
</dbReference>
<evidence type="ECO:0000313" key="2">
    <source>
        <dbReference type="EMBL" id="KAA8632972.1"/>
    </source>
</evidence>
<dbReference type="AlphaFoldDB" id="A0A8S8ZXK4"/>